<comment type="caution">
    <text evidence="2">The sequence shown here is derived from an EMBL/GenBank/DDBJ whole genome shotgun (WGS) entry which is preliminary data.</text>
</comment>
<dbReference type="OrthoDB" id="9931701at2759"/>
<sequence>MLWELLSFSSRMWFVSFQLSLGALLIHGIAAAPFLTNEEAHHFIRNKRQANTMQGYWDPNSANNVWGVTHAEHVSEYWTSLRDTAQYYIGLSSIGFASDPSVVQEHIKSYMDYLRQTSVYLQQQATYK</sequence>
<organism evidence="2 3">
    <name type="scientific">Chiloscyllium punctatum</name>
    <name type="common">Brownbanded bambooshark</name>
    <name type="synonym">Hemiscyllium punctatum</name>
    <dbReference type="NCBI Taxonomy" id="137246"/>
    <lineage>
        <taxon>Eukaryota</taxon>
        <taxon>Metazoa</taxon>
        <taxon>Chordata</taxon>
        <taxon>Craniata</taxon>
        <taxon>Vertebrata</taxon>
        <taxon>Chondrichthyes</taxon>
        <taxon>Elasmobranchii</taxon>
        <taxon>Galeomorphii</taxon>
        <taxon>Galeoidea</taxon>
        <taxon>Orectolobiformes</taxon>
        <taxon>Hemiscylliidae</taxon>
        <taxon>Chiloscyllium</taxon>
    </lineage>
</organism>
<dbReference type="Proteomes" id="UP000287033">
    <property type="component" value="Unassembled WGS sequence"/>
</dbReference>
<dbReference type="AlphaFoldDB" id="A0A401RZ55"/>
<protein>
    <submittedName>
        <fullName evidence="2">Uncharacterized protein</fullName>
    </submittedName>
</protein>
<name>A0A401RZ55_CHIPU</name>
<feature type="signal peptide" evidence="1">
    <location>
        <begin position="1"/>
        <end position="31"/>
    </location>
</feature>
<keyword evidence="3" id="KW-1185">Reference proteome</keyword>
<gene>
    <name evidence="2" type="ORF">chiPu_0001837</name>
</gene>
<feature type="chain" id="PRO_5019549848" evidence="1">
    <location>
        <begin position="32"/>
        <end position="128"/>
    </location>
</feature>
<evidence type="ECO:0000313" key="3">
    <source>
        <dbReference type="Proteomes" id="UP000287033"/>
    </source>
</evidence>
<keyword evidence="1" id="KW-0732">Signal</keyword>
<dbReference type="EMBL" id="BEZZ01000030">
    <property type="protein sequence ID" value="GCC23441.1"/>
    <property type="molecule type" value="Genomic_DNA"/>
</dbReference>
<evidence type="ECO:0000256" key="1">
    <source>
        <dbReference type="SAM" id="SignalP"/>
    </source>
</evidence>
<dbReference type="OMA" id="GYTIQEQ"/>
<accession>A0A401RZ55</accession>
<evidence type="ECO:0000313" key="2">
    <source>
        <dbReference type="EMBL" id="GCC23441.1"/>
    </source>
</evidence>
<reference evidence="2 3" key="1">
    <citation type="journal article" date="2018" name="Nat. Ecol. Evol.">
        <title>Shark genomes provide insights into elasmobranch evolution and the origin of vertebrates.</title>
        <authorList>
            <person name="Hara Y"/>
            <person name="Yamaguchi K"/>
            <person name="Onimaru K"/>
            <person name="Kadota M"/>
            <person name="Koyanagi M"/>
            <person name="Keeley SD"/>
            <person name="Tatsumi K"/>
            <person name="Tanaka K"/>
            <person name="Motone F"/>
            <person name="Kageyama Y"/>
            <person name="Nozu R"/>
            <person name="Adachi N"/>
            <person name="Nishimura O"/>
            <person name="Nakagawa R"/>
            <person name="Tanegashima C"/>
            <person name="Kiyatake I"/>
            <person name="Matsumoto R"/>
            <person name="Murakumo K"/>
            <person name="Nishida K"/>
            <person name="Terakita A"/>
            <person name="Kuratani S"/>
            <person name="Sato K"/>
            <person name="Hyodo S Kuraku.S."/>
        </authorList>
    </citation>
    <scope>NUCLEOTIDE SEQUENCE [LARGE SCALE GENOMIC DNA]</scope>
</reference>
<proteinExistence type="predicted"/>